<protein>
    <recommendedName>
        <fullName evidence="3">Mutator-like transposase domain-containing protein</fullName>
    </recommendedName>
</protein>
<organism evidence="4 5">
    <name type="scientific">Stylophora pistillata</name>
    <name type="common">Smooth cauliflower coral</name>
    <dbReference type="NCBI Taxonomy" id="50429"/>
    <lineage>
        <taxon>Eukaryota</taxon>
        <taxon>Metazoa</taxon>
        <taxon>Cnidaria</taxon>
        <taxon>Anthozoa</taxon>
        <taxon>Hexacorallia</taxon>
        <taxon>Scleractinia</taxon>
        <taxon>Astrocoeniina</taxon>
        <taxon>Pocilloporidae</taxon>
        <taxon>Stylophora</taxon>
    </lineage>
</organism>
<dbReference type="EMBL" id="LSMT01000137">
    <property type="protein sequence ID" value="PFX25977.1"/>
    <property type="molecule type" value="Genomic_DNA"/>
</dbReference>
<accession>A0A2B4SBL9</accession>
<reference evidence="5" key="1">
    <citation type="journal article" date="2017" name="bioRxiv">
        <title>Comparative analysis of the genomes of Stylophora pistillata and Acropora digitifera provides evidence for extensive differences between species of corals.</title>
        <authorList>
            <person name="Voolstra C.R."/>
            <person name="Li Y."/>
            <person name="Liew Y.J."/>
            <person name="Baumgarten S."/>
            <person name="Zoccola D."/>
            <person name="Flot J.-F."/>
            <person name="Tambutte S."/>
            <person name="Allemand D."/>
            <person name="Aranda M."/>
        </authorList>
    </citation>
    <scope>NUCLEOTIDE SEQUENCE [LARGE SCALE GENOMIC DNA]</scope>
</reference>
<evidence type="ECO:0000313" key="5">
    <source>
        <dbReference type="Proteomes" id="UP000225706"/>
    </source>
</evidence>
<evidence type="ECO:0000256" key="1">
    <source>
        <dbReference type="SAM" id="Coils"/>
    </source>
</evidence>
<sequence length="348" mass="39266">MITPFRSVKKIDFLYSRTLTVRTSRLGSVAEGRATTPQELATAPFRPCAKRRRICPPFKSLCSVENKEKSRSRQLIERSIERFGISSSLFTKCHECGKEEFRATGEHDGDQETPRTIQGKDINRRVVCAAFEMGIGREGVAKPCEILNMPFSTSIDTWYNLEEILHAAHDKVTKEHFKANENEAKQVAIDEGTSRKDNSSLVDIPVTFDCTWSKRGLTANHCVGSACKDKPHHLDAVFEEPLLKICERLCGPALLESCGATKKHDVMREAGLVVGKHTNRASKRRDSGRVKQAVARVQEKHKKYRLARKQAKAKEEELQVRREGTTYEAGGFNDIAPVREPQKKKMNK</sequence>
<dbReference type="Pfam" id="PF20700">
    <property type="entry name" value="Mutator"/>
    <property type="match status" value="1"/>
</dbReference>
<evidence type="ECO:0000259" key="3">
    <source>
        <dbReference type="Pfam" id="PF20700"/>
    </source>
</evidence>
<keyword evidence="5" id="KW-1185">Reference proteome</keyword>
<dbReference type="Proteomes" id="UP000225706">
    <property type="component" value="Unassembled WGS sequence"/>
</dbReference>
<keyword evidence="1" id="KW-0175">Coiled coil</keyword>
<proteinExistence type="predicted"/>
<feature type="region of interest" description="Disordered" evidence="2">
    <location>
        <begin position="325"/>
        <end position="348"/>
    </location>
</feature>
<comment type="caution">
    <text evidence="4">The sequence shown here is derived from an EMBL/GenBank/DDBJ whole genome shotgun (WGS) entry which is preliminary data.</text>
</comment>
<gene>
    <name evidence="4" type="ORF">AWC38_SpisGene9364</name>
</gene>
<dbReference type="AlphaFoldDB" id="A0A2B4SBL9"/>
<dbReference type="OrthoDB" id="5986605at2759"/>
<feature type="coiled-coil region" evidence="1">
    <location>
        <begin position="294"/>
        <end position="321"/>
    </location>
</feature>
<evidence type="ECO:0000313" key="4">
    <source>
        <dbReference type="EMBL" id="PFX25977.1"/>
    </source>
</evidence>
<name>A0A2B4SBL9_STYPI</name>
<dbReference type="InterPro" id="IPR049012">
    <property type="entry name" value="Mutator_transp_dom"/>
</dbReference>
<evidence type="ECO:0000256" key="2">
    <source>
        <dbReference type="SAM" id="MobiDB-lite"/>
    </source>
</evidence>
<feature type="domain" description="Mutator-like transposase" evidence="3">
    <location>
        <begin position="59"/>
        <end position="221"/>
    </location>
</feature>